<proteinExistence type="predicted"/>
<protein>
    <recommendedName>
        <fullName evidence="3">Phage major tail protein 2</fullName>
    </recommendedName>
</protein>
<dbReference type="AlphaFoldDB" id="A0A517R757"/>
<gene>
    <name evidence="1" type="ORF">Pan189_41350</name>
</gene>
<dbReference type="KEGG" id="svp:Pan189_41350"/>
<organism evidence="1 2">
    <name type="scientific">Stratiformator vulcanicus</name>
    <dbReference type="NCBI Taxonomy" id="2527980"/>
    <lineage>
        <taxon>Bacteria</taxon>
        <taxon>Pseudomonadati</taxon>
        <taxon>Planctomycetota</taxon>
        <taxon>Planctomycetia</taxon>
        <taxon>Planctomycetales</taxon>
        <taxon>Planctomycetaceae</taxon>
        <taxon>Stratiformator</taxon>
    </lineage>
</organism>
<evidence type="ECO:0000313" key="1">
    <source>
        <dbReference type="EMBL" id="QDT39726.1"/>
    </source>
</evidence>
<dbReference type="Proteomes" id="UP000317318">
    <property type="component" value="Chromosome"/>
</dbReference>
<evidence type="ECO:0008006" key="3">
    <source>
        <dbReference type="Google" id="ProtNLM"/>
    </source>
</evidence>
<accession>A0A517R757</accession>
<evidence type="ECO:0000313" key="2">
    <source>
        <dbReference type="Proteomes" id="UP000317318"/>
    </source>
</evidence>
<dbReference type="RefSeq" id="WP_145365849.1">
    <property type="nucleotide sequence ID" value="NZ_CP036268.1"/>
</dbReference>
<keyword evidence="2" id="KW-1185">Reference proteome</keyword>
<name>A0A517R757_9PLAN</name>
<dbReference type="EMBL" id="CP036268">
    <property type="protein sequence ID" value="QDT39726.1"/>
    <property type="molecule type" value="Genomic_DNA"/>
</dbReference>
<sequence>MAGGYKTGRRCKTYYDAAGAGQGTWTATEITKNPQLDLSADEAVVEDESSIWKRYMQGLLDAPLTLNINRKVNHAFYNALRASALAGTPIGIALASGAITTVDEEVFTGDFVVFGFPFGGAQGETQEMSVTLKLAADSSFAPSFATVTA</sequence>
<reference evidence="1 2" key="1">
    <citation type="submission" date="2019-02" db="EMBL/GenBank/DDBJ databases">
        <title>Deep-cultivation of Planctomycetes and their phenomic and genomic characterization uncovers novel biology.</title>
        <authorList>
            <person name="Wiegand S."/>
            <person name="Jogler M."/>
            <person name="Boedeker C."/>
            <person name="Pinto D."/>
            <person name="Vollmers J."/>
            <person name="Rivas-Marin E."/>
            <person name="Kohn T."/>
            <person name="Peeters S.H."/>
            <person name="Heuer A."/>
            <person name="Rast P."/>
            <person name="Oberbeckmann S."/>
            <person name="Bunk B."/>
            <person name="Jeske O."/>
            <person name="Meyerdierks A."/>
            <person name="Storesund J.E."/>
            <person name="Kallscheuer N."/>
            <person name="Luecker S."/>
            <person name="Lage O.M."/>
            <person name="Pohl T."/>
            <person name="Merkel B.J."/>
            <person name="Hornburger P."/>
            <person name="Mueller R.-W."/>
            <person name="Bruemmer F."/>
            <person name="Labrenz M."/>
            <person name="Spormann A.M."/>
            <person name="Op den Camp H."/>
            <person name="Overmann J."/>
            <person name="Amann R."/>
            <person name="Jetten M.S.M."/>
            <person name="Mascher T."/>
            <person name="Medema M.H."/>
            <person name="Devos D.P."/>
            <person name="Kaster A.-K."/>
            <person name="Ovreas L."/>
            <person name="Rohde M."/>
            <person name="Galperin M.Y."/>
            <person name="Jogler C."/>
        </authorList>
    </citation>
    <scope>NUCLEOTIDE SEQUENCE [LARGE SCALE GENOMIC DNA]</scope>
    <source>
        <strain evidence="1 2">Pan189</strain>
    </source>
</reference>